<evidence type="ECO:0000313" key="2">
    <source>
        <dbReference type="Proteomes" id="UP000237105"/>
    </source>
</evidence>
<proteinExistence type="predicted"/>
<accession>A0A2P5BQ39</accession>
<reference evidence="2" key="1">
    <citation type="submission" date="2016-06" db="EMBL/GenBank/DDBJ databases">
        <title>Parallel loss of symbiosis genes in relatives of nitrogen-fixing non-legume Parasponia.</title>
        <authorList>
            <person name="Van Velzen R."/>
            <person name="Holmer R."/>
            <person name="Bu F."/>
            <person name="Rutten L."/>
            <person name="Van Zeijl A."/>
            <person name="Liu W."/>
            <person name="Santuari L."/>
            <person name="Cao Q."/>
            <person name="Sharma T."/>
            <person name="Shen D."/>
            <person name="Roswanjaya Y."/>
            <person name="Wardhani T."/>
            <person name="Kalhor M.S."/>
            <person name="Jansen J."/>
            <person name="Van den Hoogen J."/>
            <person name="Gungor B."/>
            <person name="Hartog M."/>
            <person name="Hontelez J."/>
            <person name="Verver J."/>
            <person name="Yang W.-C."/>
            <person name="Schijlen E."/>
            <person name="Repin R."/>
            <person name="Schilthuizen M."/>
            <person name="Schranz E."/>
            <person name="Heidstra R."/>
            <person name="Miyata K."/>
            <person name="Fedorova E."/>
            <person name="Kohlen W."/>
            <person name="Bisseling T."/>
            <person name="Smit S."/>
            <person name="Geurts R."/>
        </authorList>
    </citation>
    <scope>NUCLEOTIDE SEQUENCE [LARGE SCALE GENOMIC DNA]</scope>
    <source>
        <strain evidence="2">cv. WU1-14</strain>
    </source>
</reference>
<comment type="caution">
    <text evidence="1">The sequence shown here is derived from an EMBL/GenBank/DDBJ whole genome shotgun (WGS) entry which is preliminary data.</text>
</comment>
<dbReference type="EMBL" id="JXTB01000240">
    <property type="protein sequence ID" value="PON50912.1"/>
    <property type="molecule type" value="Genomic_DNA"/>
</dbReference>
<evidence type="ECO:0000313" key="1">
    <source>
        <dbReference type="EMBL" id="PON50912.1"/>
    </source>
</evidence>
<gene>
    <name evidence="1" type="ORF">PanWU01x14_220440</name>
</gene>
<protein>
    <submittedName>
        <fullName evidence="1">Uncharacterized protein</fullName>
    </submittedName>
</protein>
<organism evidence="1 2">
    <name type="scientific">Parasponia andersonii</name>
    <name type="common">Sponia andersonii</name>
    <dbReference type="NCBI Taxonomy" id="3476"/>
    <lineage>
        <taxon>Eukaryota</taxon>
        <taxon>Viridiplantae</taxon>
        <taxon>Streptophyta</taxon>
        <taxon>Embryophyta</taxon>
        <taxon>Tracheophyta</taxon>
        <taxon>Spermatophyta</taxon>
        <taxon>Magnoliopsida</taxon>
        <taxon>eudicotyledons</taxon>
        <taxon>Gunneridae</taxon>
        <taxon>Pentapetalae</taxon>
        <taxon>rosids</taxon>
        <taxon>fabids</taxon>
        <taxon>Rosales</taxon>
        <taxon>Cannabaceae</taxon>
        <taxon>Parasponia</taxon>
    </lineage>
</organism>
<dbReference type="Proteomes" id="UP000237105">
    <property type="component" value="Unassembled WGS sequence"/>
</dbReference>
<keyword evidence="2" id="KW-1185">Reference proteome</keyword>
<dbReference type="AlphaFoldDB" id="A0A2P5BQ39"/>
<name>A0A2P5BQ39_PARAD</name>
<sequence>MASESSSLWAELLCLKYYCNSNFGGQDYLQLHLQSLKQSGL</sequence>